<protein>
    <submittedName>
        <fullName evidence="1">Uncharacterized protein</fullName>
    </submittedName>
</protein>
<evidence type="ECO:0000313" key="1">
    <source>
        <dbReference type="EMBL" id="KAJ7552887.1"/>
    </source>
</evidence>
<keyword evidence="2" id="KW-1185">Reference proteome</keyword>
<dbReference type="Proteomes" id="UP001162992">
    <property type="component" value="Chromosome 6"/>
</dbReference>
<comment type="caution">
    <text evidence="1">The sequence shown here is derived from an EMBL/GenBank/DDBJ whole genome shotgun (WGS) entry which is preliminary data.</text>
</comment>
<sequence>MFEIDELTKKAGKEQSETEENTLNPSYNTDLYGSYLMVVQLAAPPQTIHALADTGNDLVWARCKSFNGAGGPVLNLKTSLSYKPIRCLSSQCRALGCDAHCSKTRCRFQYGYSDGSNMQETFCRTLSQ</sequence>
<reference evidence="2" key="1">
    <citation type="journal article" date="2024" name="Proc. Natl. Acad. Sci. U.S.A.">
        <title>Extraordinary preservation of gene collinearity over three hundred million years revealed in homosporous lycophytes.</title>
        <authorList>
            <person name="Li C."/>
            <person name="Wickell D."/>
            <person name="Kuo L.Y."/>
            <person name="Chen X."/>
            <person name="Nie B."/>
            <person name="Liao X."/>
            <person name="Peng D."/>
            <person name="Ji J."/>
            <person name="Jenkins J."/>
            <person name="Williams M."/>
            <person name="Shu S."/>
            <person name="Plott C."/>
            <person name="Barry K."/>
            <person name="Rajasekar S."/>
            <person name="Grimwood J."/>
            <person name="Han X."/>
            <person name="Sun S."/>
            <person name="Hou Z."/>
            <person name="He W."/>
            <person name="Dai G."/>
            <person name="Sun C."/>
            <person name="Schmutz J."/>
            <person name="Leebens-Mack J.H."/>
            <person name="Li F.W."/>
            <person name="Wang L."/>
        </authorList>
    </citation>
    <scope>NUCLEOTIDE SEQUENCE [LARGE SCALE GENOMIC DNA]</scope>
    <source>
        <strain evidence="2">cv. PW_Plant_1</strain>
    </source>
</reference>
<accession>A0ACC2DFX8</accession>
<dbReference type="EMBL" id="CM055097">
    <property type="protein sequence ID" value="KAJ7552887.1"/>
    <property type="molecule type" value="Genomic_DNA"/>
</dbReference>
<evidence type="ECO:0000313" key="2">
    <source>
        <dbReference type="Proteomes" id="UP001162992"/>
    </source>
</evidence>
<organism evidence="1 2">
    <name type="scientific">Diphasiastrum complanatum</name>
    <name type="common">Issler's clubmoss</name>
    <name type="synonym">Lycopodium complanatum</name>
    <dbReference type="NCBI Taxonomy" id="34168"/>
    <lineage>
        <taxon>Eukaryota</taxon>
        <taxon>Viridiplantae</taxon>
        <taxon>Streptophyta</taxon>
        <taxon>Embryophyta</taxon>
        <taxon>Tracheophyta</taxon>
        <taxon>Lycopodiopsida</taxon>
        <taxon>Lycopodiales</taxon>
        <taxon>Lycopodiaceae</taxon>
        <taxon>Lycopodioideae</taxon>
        <taxon>Diphasiastrum</taxon>
    </lineage>
</organism>
<name>A0ACC2DFX8_DIPCM</name>
<proteinExistence type="predicted"/>
<gene>
    <name evidence="1" type="ORF">O6H91_06G074600</name>
</gene>